<dbReference type="PANTHER" id="PTHR46401:SF2">
    <property type="entry name" value="GLYCOSYLTRANSFERASE WBBK-RELATED"/>
    <property type="match status" value="1"/>
</dbReference>
<dbReference type="SUPFAM" id="SSF53756">
    <property type="entry name" value="UDP-Glycosyltransferase/glycogen phosphorylase"/>
    <property type="match status" value="1"/>
</dbReference>
<sequence length="458" mass="51369">MTRPPRVFLDGYNLALNQGTGVATYARNLSFALERLGHEVGVLYGTRASPSANTLIREIAFFDERVGNPPKWLVALRRAKRMLRAPFGEIAVPVPITGKVVTATFRDRLPYFNEIWNTQDLFQQAAAHQRFLSGRLAVTVPAPPQLMHWTYPLALRVRGARNIYTMHDLVPLRLPYTTLDNKRRYFRLNRMLGRRADHIVTVSEASKRDIVSLLGVPEDRVTNTYQAVDIPRRLRELPLEQVRAEIDGSFGLQAGNYWLFFGAIEPKKNVGRMIQAYLASGAEGPLVIVGKRAWKSEDELRLLYDDHVKYLVQEGSILRTRHRIMMLDYVPFRLLVNLIRGARAVLFPSLYEGFGLPALEAMLLGTPVITSNTASMPEVVGDAAIQVDPYDISALVQAIQAVDRDPALRARLAEAGPRQADRFSPERYAARLEALYARLGVPPAGRDAVPQAPRLAAE</sequence>
<dbReference type="InterPro" id="IPR001296">
    <property type="entry name" value="Glyco_trans_1"/>
</dbReference>
<feature type="domain" description="Glycosyltransferase subfamily 4-like N-terminal" evidence="3">
    <location>
        <begin position="148"/>
        <end position="230"/>
    </location>
</feature>
<dbReference type="GO" id="GO:0016757">
    <property type="term" value="F:glycosyltransferase activity"/>
    <property type="evidence" value="ECO:0007669"/>
    <property type="project" value="InterPro"/>
</dbReference>
<gene>
    <name evidence="4" type="ORF">E2C06_01680</name>
</gene>
<dbReference type="EMBL" id="SMSJ01000001">
    <property type="protein sequence ID" value="TDH64673.1"/>
    <property type="molecule type" value="Genomic_DNA"/>
</dbReference>
<evidence type="ECO:0000259" key="2">
    <source>
        <dbReference type="Pfam" id="PF00534"/>
    </source>
</evidence>
<feature type="domain" description="Glycosyl transferase family 1" evidence="2">
    <location>
        <begin position="255"/>
        <end position="418"/>
    </location>
</feature>
<reference evidence="4 5" key="1">
    <citation type="journal article" date="2016" name="J. Microbiol.">
        <title>Dankookia rubra gen. nov., sp. nov., an alphaproteobacterium isolated from sediment of a shallow stream.</title>
        <authorList>
            <person name="Kim W.H."/>
            <person name="Kim D.H."/>
            <person name="Kang K."/>
            <person name="Ahn T.Y."/>
        </authorList>
    </citation>
    <scope>NUCLEOTIDE SEQUENCE [LARGE SCALE GENOMIC DNA]</scope>
    <source>
        <strain evidence="4 5">JCM30602</strain>
    </source>
</reference>
<proteinExistence type="predicted"/>
<dbReference type="Pfam" id="PF13439">
    <property type="entry name" value="Glyco_transf_4"/>
    <property type="match status" value="1"/>
</dbReference>
<evidence type="ECO:0000256" key="1">
    <source>
        <dbReference type="ARBA" id="ARBA00022679"/>
    </source>
</evidence>
<dbReference type="Pfam" id="PF00534">
    <property type="entry name" value="Glycos_transf_1"/>
    <property type="match status" value="1"/>
</dbReference>
<name>A0A4R5QNI2_9PROT</name>
<evidence type="ECO:0000313" key="5">
    <source>
        <dbReference type="Proteomes" id="UP000295096"/>
    </source>
</evidence>
<dbReference type="AlphaFoldDB" id="A0A4R5QNI2"/>
<dbReference type="InterPro" id="IPR028098">
    <property type="entry name" value="Glyco_trans_4-like_N"/>
</dbReference>
<dbReference type="PANTHER" id="PTHR46401">
    <property type="entry name" value="GLYCOSYLTRANSFERASE WBBK-RELATED"/>
    <property type="match status" value="1"/>
</dbReference>
<evidence type="ECO:0000259" key="3">
    <source>
        <dbReference type="Pfam" id="PF13439"/>
    </source>
</evidence>
<comment type="caution">
    <text evidence="4">The sequence shown here is derived from an EMBL/GenBank/DDBJ whole genome shotgun (WGS) entry which is preliminary data.</text>
</comment>
<evidence type="ECO:0000313" key="4">
    <source>
        <dbReference type="EMBL" id="TDH64673.1"/>
    </source>
</evidence>
<dbReference type="RefSeq" id="WP_133286829.1">
    <property type="nucleotide sequence ID" value="NZ_SMSJ01000001.1"/>
</dbReference>
<protein>
    <submittedName>
        <fullName evidence="4">Glycosyltransferase family 1 protein</fullName>
    </submittedName>
</protein>
<keyword evidence="1 4" id="KW-0808">Transferase</keyword>
<dbReference type="OrthoDB" id="9801609at2"/>
<dbReference type="CDD" id="cd03809">
    <property type="entry name" value="GT4_MtfB-like"/>
    <property type="match status" value="1"/>
</dbReference>
<accession>A0A4R5QNI2</accession>
<dbReference type="Proteomes" id="UP000295096">
    <property type="component" value="Unassembled WGS sequence"/>
</dbReference>
<keyword evidence="5" id="KW-1185">Reference proteome</keyword>
<dbReference type="GO" id="GO:0009103">
    <property type="term" value="P:lipopolysaccharide biosynthetic process"/>
    <property type="evidence" value="ECO:0007669"/>
    <property type="project" value="TreeGrafter"/>
</dbReference>
<organism evidence="4 5">
    <name type="scientific">Dankookia rubra</name>
    <dbReference type="NCBI Taxonomy" id="1442381"/>
    <lineage>
        <taxon>Bacteria</taxon>
        <taxon>Pseudomonadati</taxon>
        <taxon>Pseudomonadota</taxon>
        <taxon>Alphaproteobacteria</taxon>
        <taxon>Acetobacterales</taxon>
        <taxon>Roseomonadaceae</taxon>
        <taxon>Dankookia</taxon>
    </lineage>
</organism>
<dbReference type="Gene3D" id="3.40.50.2000">
    <property type="entry name" value="Glycogen Phosphorylase B"/>
    <property type="match status" value="2"/>
</dbReference>